<evidence type="ECO:0000256" key="4">
    <source>
        <dbReference type="ARBA" id="ARBA00022695"/>
    </source>
</evidence>
<dbReference type="InterPro" id="IPR029044">
    <property type="entry name" value="Nucleotide-diphossugar_trans"/>
</dbReference>
<comment type="caution">
    <text evidence="9">The sequence shown here is derived from an EMBL/GenBank/DDBJ whole genome shotgun (WGS) entry which is preliminary data.</text>
</comment>
<dbReference type="GO" id="GO:0004475">
    <property type="term" value="F:mannose-1-phosphate guanylyltransferase (GTP) activity"/>
    <property type="evidence" value="ECO:0007669"/>
    <property type="project" value="UniProtKB-EC"/>
</dbReference>
<gene>
    <name evidence="9" type="ORF">CPJCM30710_00380</name>
</gene>
<evidence type="ECO:0000256" key="5">
    <source>
        <dbReference type="ARBA" id="ARBA00022741"/>
    </source>
</evidence>
<proteinExistence type="inferred from homology"/>
<dbReference type="FunFam" id="3.90.550.10:FF:000046">
    <property type="entry name" value="Mannose-1-phosphate guanylyltransferase (GDP)"/>
    <property type="match status" value="1"/>
</dbReference>
<evidence type="ECO:0000256" key="7">
    <source>
        <dbReference type="ARBA" id="ARBA00047343"/>
    </source>
</evidence>
<dbReference type="AlphaFoldDB" id="A0A919RVQ7"/>
<keyword evidence="10" id="KW-1185">Reference proteome</keyword>
<comment type="similarity">
    <text evidence="1">Belongs to the mannose-6-phosphate isomerase type 2 family.</text>
</comment>
<dbReference type="CDD" id="cd02509">
    <property type="entry name" value="GDP-M1P_Guanylyltransferase"/>
    <property type="match status" value="1"/>
</dbReference>
<dbReference type="InterPro" id="IPR049577">
    <property type="entry name" value="GMPP_N"/>
</dbReference>
<name>A0A919RVQ7_9CLOT</name>
<dbReference type="SUPFAM" id="SSF159283">
    <property type="entry name" value="Guanosine diphospho-D-mannose pyrophosphorylase/mannose-6-phosphate isomerase linker domain"/>
    <property type="match status" value="1"/>
</dbReference>
<dbReference type="Gene3D" id="3.90.550.10">
    <property type="entry name" value="Spore Coat Polysaccharide Biosynthesis Protein SpsA, Chain A"/>
    <property type="match status" value="1"/>
</dbReference>
<dbReference type="PANTHER" id="PTHR46390">
    <property type="entry name" value="MANNOSE-1-PHOSPHATE GUANYLYLTRANSFERASE"/>
    <property type="match status" value="1"/>
</dbReference>
<evidence type="ECO:0000256" key="6">
    <source>
        <dbReference type="ARBA" id="ARBA00023134"/>
    </source>
</evidence>
<dbReference type="Pfam" id="PF00483">
    <property type="entry name" value="NTP_transferase"/>
    <property type="match status" value="1"/>
</dbReference>
<dbReference type="GO" id="GO:0005525">
    <property type="term" value="F:GTP binding"/>
    <property type="evidence" value="ECO:0007669"/>
    <property type="project" value="UniProtKB-KW"/>
</dbReference>
<sequence>MLCALIMAGGKGTRFWPLSTEDKPKQFLNLLGNETMIQMTVNRIKPLIPLERIFICTVEKYVPLVKEQLPELPQRNIIVEPEGRNTAPCIALSSFIIDRYYKNSTMVVLPSDHLINDEDRFLQIIRNGREFLNDYPREILTLGMAPDRAETGYGYIKCSEDIININNNQVIKVQKFVEKPNKDKAEQYLKEGNYLWNGGMFLWKVERILRLLRENMPSTYHALSGLKNIEEDLIFKYVNENYSKTEVTSIDYGILEKVDSIRVIPCNFGWDDIGSWNSLERYREKDKNQNICDENIKVIDSTNNIGIGHKKPIVFYGLEDVFYVETDELIVIAKKEKMNDIKILKEKILGGF</sequence>
<evidence type="ECO:0000256" key="1">
    <source>
        <dbReference type="ARBA" id="ARBA00006115"/>
    </source>
</evidence>
<keyword evidence="5" id="KW-0547">Nucleotide-binding</keyword>
<dbReference type="RefSeq" id="WP_212902138.1">
    <property type="nucleotide sequence ID" value="NZ_BOPZ01000001.1"/>
</dbReference>
<keyword evidence="6" id="KW-0342">GTP-binding</keyword>
<evidence type="ECO:0000256" key="3">
    <source>
        <dbReference type="ARBA" id="ARBA00022679"/>
    </source>
</evidence>
<evidence type="ECO:0000313" key="10">
    <source>
        <dbReference type="Proteomes" id="UP000679179"/>
    </source>
</evidence>
<evidence type="ECO:0000256" key="2">
    <source>
        <dbReference type="ARBA" id="ARBA00012387"/>
    </source>
</evidence>
<protein>
    <recommendedName>
        <fullName evidence="2">mannose-1-phosphate guanylyltransferase</fullName>
        <ecNumber evidence="2">2.7.7.13</ecNumber>
    </recommendedName>
</protein>
<feature type="domain" description="Nucleotidyl transferase" evidence="8">
    <location>
        <begin position="4"/>
        <end position="287"/>
    </location>
</feature>
<keyword evidence="4 9" id="KW-0548">Nucleotidyltransferase</keyword>
<comment type="catalytic activity">
    <reaction evidence="7">
        <text>alpha-D-mannose 1-phosphate + GTP + H(+) = GDP-alpha-D-mannose + diphosphate</text>
        <dbReference type="Rhea" id="RHEA:15229"/>
        <dbReference type="ChEBI" id="CHEBI:15378"/>
        <dbReference type="ChEBI" id="CHEBI:33019"/>
        <dbReference type="ChEBI" id="CHEBI:37565"/>
        <dbReference type="ChEBI" id="CHEBI:57527"/>
        <dbReference type="ChEBI" id="CHEBI:58409"/>
        <dbReference type="EC" id="2.7.7.13"/>
    </reaction>
</comment>
<reference evidence="9" key="1">
    <citation type="submission" date="2021-03" db="EMBL/GenBank/DDBJ databases">
        <title>Taxonomic study of Clostridium polyendosporum from meadow-gley soil under rice.</title>
        <authorList>
            <person name="Kobayashi H."/>
            <person name="Tanizawa Y."/>
            <person name="Yagura M."/>
        </authorList>
    </citation>
    <scope>NUCLEOTIDE SEQUENCE</scope>
    <source>
        <strain evidence="9">JCM 30710</strain>
    </source>
</reference>
<dbReference type="PANTHER" id="PTHR46390:SF1">
    <property type="entry name" value="MANNOSE-1-PHOSPHATE GUANYLYLTRANSFERASE"/>
    <property type="match status" value="1"/>
</dbReference>
<evidence type="ECO:0000259" key="8">
    <source>
        <dbReference type="Pfam" id="PF00483"/>
    </source>
</evidence>
<evidence type="ECO:0000313" key="9">
    <source>
        <dbReference type="EMBL" id="GIM27372.1"/>
    </source>
</evidence>
<dbReference type="EMBL" id="BOPZ01000001">
    <property type="protein sequence ID" value="GIM27372.1"/>
    <property type="molecule type" value="Genomic_DNA"/>
</dbReference>
<dbReference type="EC" id="2.7.7.13" evidence="2"/>
<accession>A0A919RVQ7</accession>
<dbReference type="SUPFAM" id="SSF53448">
    <property type="entry name" value="Nucleotide-diphospho-sugar transferases"/>
    <property type="match status" value="1"/>
</dbReference>
<dbReference type="InterPro" id="IPR005835">
    <property type="entry name" value="NTP_transferase_dom"/>
</dbReference>
<dbReference type="InterPro" id="IPR051161">
    <property type="entry name" value="Mannose-6P_isomerase_type2"/>
</dbReference>
<dbReference type="GO" id="GO:0009298">
    <property type="term" value="P:GDP-mannose biosynthetic process"/>
    <property type="evidence" value="ECO:0007669"/>
    <property type="project" value="TreeGrafter"/>
</dbReference>
<organism evidence="9 10">
    <name type="scientific">Clostridium polyendosporum</name>
    <dbReference type="NCBI Taxonomy" id="69208"/>
    <lineage>
        <taxon>Bacteria</taxon>
        <taxon>Bacillati</taxon>
        <taxon>Bacillota</taxon>
        <taxon>Clostridia</taxon>
        <taxon>Eubacteriales</taxon>
        <taxon>Clostridiaceae</taxon>
        <taxon>Clostridium</taxon>
    </lineage>
</organism>
<keyword evidence="3" id="KW-0808">Transferase</keyword>
<dbReference type="Proteomes" id="UP000679179">
    <property type="component" value="Unassembled WGS sequence"/>
</dbReference>